<evidence type="ECO:0000313" key="3">
    <source>
        <dbReference type="EMBL" id="MCD2109809.1"/>
    </source>
</evidence>
<dbReference type="Gene3D" id="1.20.58.2180">
    <property type="match status" value="1"/>
</dbReference>
<dbReference type="PROSITE" id="PS51257">
    <property type="entry name" value="PROKAR_LIPOPROTEIN"/>
    <property type="match status" value="1"/>
</dbReference>
<evidence type="ECO:0000259" key="2">
    <source>
        <dbReference type="PROSITE" id="PS50983"/>
    </source>
</evidence>
<proteinExistence type="inferred from homology"/>
<evidence type="ECO:0000313" key="4">
    <source>
        <dbReference type="Proteomes" id="UP001198630"/>
    </source>
</evidence>
<dbReference type="Pfam" id="PF01497">
    <property type="entry name" value="Peripla_BP_2"/>
    <property type="match status" value="1"/>
</dbReference>
<comment type="similarity">
    <text evidence="1">Belongs to the bacterial solute-binding protein 8 family.</text>
</comment>
<dbReference type="EMBL" id="JAJNCO010000001">
    <property type="protein sequence ID" value="MCD2109809.1"/>
    <property type="molecule type" value="Genomic_DNA"/>
</dbReference>
<sequence>MRSTVRREKRQRGVASSSRWVAAGLIGALAFTAGCSSRDTQEADASTTGDAVTIVDQRGETITLDGPAEKVAFTVMPAPSIFAAVDRSYDRIVGINQSTLVANQGGMFATMFPASAESTTVAGSDFVPNVETLLELDPDVVVQWGDRGPDVVEPIESAGFPVVGLEYGTQEDLETWITLFAQVAGKPERGEELVAWQRAEIEEMREKVAGQDAPRPRAMILSRNGDAYSTTSATGYDGFQFDLVGADLVTEGFVSDSGQVSPEQILAWDPEVIMLSGFDQSTPADIYADPRLASVSAVQNRRVYKTPLGGYRWQVPSAESPLMWDWMFRILYPQEQSGEFRDDIRAAFDDLFAYEISEDEIDQVLRFDLNRDAASYDQFAR</sequence>
<dbReference type="Proteomes" id="UP001198630">
    <property type="component" value="Unassembled WGS sequence"/>
</dbReference>
<dbReference type="InterPro" id="IPR050902">
    <property type="entry name" value="ABC_Transporter_SBP"/>
</dbReference>
<dbReference type="PANTHER" id="PTHR30535">
    <property type="entry name" value="VITAMIN B12-BINDING PROTEIN"/>
    <property type="match status" value="1"/>
</dbReference>
<dbReference type="GO" id="GO:0071281">
    <property type="term" value="P:cellular response to iron ion"/>
    <property type="evidence" value="ECO:0007669"/>
    <property type="project" value="TreeGrafter"/>
</dbReference>
<name>A0AAW4XAA5_RHORH</name>
<dbReference type="RefSeq" id="WP_230787481.1">
    <property type="nucleotide sequence ID" value="NZ_JAJNCO010000001.1"/>
</dbReference>
<reference evidence="3" key="1">
    <citation type="submission" date="2021-11" db="EMBL/GenBank/DDBJ databases">
        <title>Development of a sustainable strategy for remediation of hydrocarbon-contaminated territories based on the waste exchange concept.</title>
        <authorList>
            <person name="Elkin A."/>
        </authorList>
    </citation>
    <scope>NUCLEOTIDE SEQUENCE</scope>
    <source>
        <strain evidence="3">IEGM 757</strain>
    </source>
</reference>
<gene>
    <name evidence="3" type="ORF">LQ384_01730</name>
</gene>
<feature type="domain" description="Fe/B12 periplasmic-binding" evidence="2">
    <location>
        <begin position="70"/>
        <end position="335"/>
    </location>
</feature>
<accession>A0AAW4XAA5</accession>
<organism evidence="3 4">
    <name type="scientific">Rhodococcus rhodochrous</name>
    <dbReference type="NCBI Taxonomy" id="1829"/>
    <lineage>
        <taxon>Bacteria</taxon>
        <taxon>Bacillati</taxon>
        <taxon>Actinomycetota</taxon>
        <taxon>Actinomycetes</taxon>
        <taxon>Mycobacteriales</taxon>
        <taxon>Nocardiaceae</taxon>
        <taxon>Rhodococcus</taxon>
    </lineage>
</organism>
<dbReference type="PROSITE" id="PS50983">
    <property type="entry name" value="FE_B12_PBP"/>
    <property type="match status" value="1"/>
</dbReference>
<dbReference type="SUPFAM" id="SSF53807">
    <property type="entry name" value="Helical backbone' metal receptor"/>
    <property type="match status" value="1"/>
</dbReference>
<dbReference type="PANTHER" id="PTHR30535:SF34">
    <property type="entry name" value="MOLYBDATE-BINDING PROTEIN MOLA"/>
    <property type="match status" value="1"/>
</dbReference>
<dbReference type="InterPro" id="IPR002491">
    <property type="entry name" value="ABC_transptr_periplasmic_BD"/>
</dbReference>
<comment type="caution">
    <text evidence="3">The sequence shown here is derived from an EMBL/GenBank/DDBJ whole genome shotgun (WGS) entry which is preliminary data.</text>
</comment>
<dbReference type="AlphaFoldDB" id="A0AAW4XAA5"/>
<dbReference type="Gene3D" id="3.40.50.1980">
    <property type="entry name" value="Nitrogenase molybdenum iron protein domain"/>
    <property type="match status" value="2"/>
</dbReference>
<evidence type="ECO:0000256" key="1">
    <source>
        <dbReference type="ARBA" id="ARBA00008814"/>
    </source>
</evidence>
<protein>
    <submittedName>
        <fullName evidence="3">ABC transporter substrate-binding protein</fullName>
    </submittedName>
</protein>